<dbReference type="FunFam" id="3.30.70.270:FF:000001">
    <property type="entry name" value="Diguanylate cyclase domain protein"/>
    <property type="match status" value="1"/>
</dbReference>
<dbReference type="EMBL" id="NDXW01000001">
    <property type="protein sequence ID" value="RDH46714.1"/>
    <property type="molecule type" value="Genomic_DNA"/>
</dbReference>
<feature type="domain" description="GGDEF" evidence="5">
    <location>
        <begin position="172"/>
        <end position="300"/>
    </location>
</feature>
<proteinExistence type="predicted"/>
<dbReference type="Gene3D" id="3.30.70.270">
    <property type="match status" value="1"/>
</dbReference>
<dbReference type="NCBIfam" id="TIGR00254">
    <property type="entry name" value="GGDEF"/>
    <property type="match status" value="1"/>
</dbReference>
<organism evidence="6 7">
    <name type="scientific">Zooshikella ganghwensis</name>
    <dbReference type="NCBI Taxonomy" id="202772"/>
    <lineage>
        <taxon>Bacteria</taxon>
        <taxon>Pseudomonadati</taxon>
        <taxon>Pseudomonadota</taxon>
        <taxon>Gammaproteobacteria</taxon>
        <taxon>Oceanospirillales</taxon>
        <taxon>Zooshikellaceae</taxon>
        <taxon>Zooshikella</taxon>
    </lineage>
</organism>
<evidence type="ECO:0000256" key="2">
    <source>
        <dbReference type="ARBA" id="ARBA00012528"/>
    </source>
</evidence>
<dbReference type="GO" id="GO:1902201">
    <property type="term" value="P:negative regulation of bacterial-type flagellum-dependent cell motility"/>
    <property type="evidence" value="ECO:0007669"/>
    <property type="project" value="TreeGrafter"/>
</dbReference>
<dbReference type="Pfam" id="PF13188">
    <property type="entry name" value="PAS_8"/>
    <property type="match status" value="1"/>
</dbReference>
<gene>
    <name evidence="6" type="ORF">B9G39_10970</name>
</gene>
<accession>A0A4P9VWC3</accession>
<dbReference type="SUPFAM" id="SSF55073">
    <property type="entry name" value="Nucleotide cyclase"/>
    <property type="match status" value="1"/>
</dbReference>
<dbReference type="EC" id="2.7.7.65" evidence="2"/>
<dbReference type="InterPro" id="IPR000014">
    <property type="entry name" value="PAS"/>
</dbReference>
<comment type="caution">
    <text evidence="6">The sequence shown here is derived from an EMBL/GenBank/DDBJ whole genome shotgun (WGS) entry which is preliminary data.</text>
</comment>
<evidence type="ECO:0000256" key="3">
    <source>
        <dbReference type="ARBA" id="ARBA00034247"/>
    </source>
</evidence>
<dbReference type="CDD" id="cd01949">
    <property type="entry name" value="GGDEF"/>
    <property type="match status" value="1"/>
</dbReference>
<evidence type="ECO:0000313" key="7">
    <source>
        <dbReference type="Proteomes" id="UP000257039"/>
    </source>
</evidence>
<comment type="cofactor">
    <cofactor evidence="1">
        <name>Mg(2+)</name>
        <dbReference type="ChEBI" id="CHEBI:18420"/>
    </cofactor>
</comment>
<evidence type="ECO:0000313" key="6">
    <source>
        <dbReference type="EMBL" id="RDH46714.1"/>
    </source>
</evidence>
<dbReference type="GO" id="GO:0043709">
    <property type="term" value="P:cell adhesion involved in single-species biofilm formation"/>
    <property type="evidence" value="ECO:0007669"/>
    <property type="project" value="TreeGrafter"/>
</dbReference>
<dbReference type="SUPFAM" id="SSF55785">
    <property type="entry name" value="PYP-like sensor domain (PAS domain)"/>
    <property type="match status" value="1"/>
</dbReference>
<reference evidence="6 7" key="1">
    <citation type="submission" date="2017-04" db="EMBL/GenBank/DDBJ databases">
        <title>Draft genome sequence of Zooshikella ganghwensis VG4 isolated from Red Sea sediments.</title>
        <authorList>
            <person name="Rehman Z."/>
            <person name="Alam I."/>
            <person name="Kamau A."/>
            <person name="Bajic V."/>
            <person name="Leiknes T."/>
        </authorList>
    </citation>
    <scope>NUCLEOTIDE SEQUENCE [LARGE SCALE GENOMIC DNA]</scope>
    <source>
        <strain evidence="6 7">VG4</strain>
    </source>
</reference>
<evidence type="ECO:0000256" key="4">
    <source>
        <dbReference type="SAM" id="Coils"/>
    </source>
</evidence>
<dbReference type="SMART" id="SM00267">
    <property type="entry name" value="GGDEF"/>
    <property type="match status" value="1"/>
</dbReference>
<dbReference type="InterPro" id="IPR029787">
    <property type="entry name" value="Nucleotide_cyclase"/>
</dbReference>
<dbReference type="PANTHER" id="PTHR45138:SF9">
    <property type="entry name" value="DIGUANYLATE CYCLASE DGCM-RELATED"/>
    <property type="match status" value="1"/>
</dbReference>
<dbReference type="PROSITE" id="PS50887">
    <property type="entry name" value="GGDEF"/>
    <property type="match status" value="1"/>
</dbReference>
<evidence type="ECO:0000256" key="1">
    <source>
        <dbReference type="ARBA" id="ARBA00001946"/>
    </source>
</evidence>
<dbReference type="RefSeq" id="WP_094789398.1">
    <property type="nucleotide sequence ID" value="NZ_JAEVHG010000005.1"/>
</dbReference>
<sequence length="311" mass="35442">MLDDSIFEALFDAIPFGIYVVDANYREVVYVNHAFKQAVEHKPGLKCWQQIYQQDQPCLFCKIPELVDGSGKPNGKVVVFEYFNDTNDCWYQLQESAMIWHDGRVVKYSISVDISQLKEVQNSLAEAHAELALKNRELERLANLDRLTSLNNRLKLDEIHHQEVQRAERFNHPCSIMLIDLDNFKEVNDQYGHQMGDNVLVSIAGLLKANLRKVDTVGRWGGEEFLIICPETSTQQCAFLAEKLRRALENFNHGPMQCTGSFGITGYISGDRPETMIKRADNALYLAKHAGRNCVRVIDSNNLIPLREIPG</sequence>
<feature type="coiled-coil region" evidence="4">
    <location>
        <begin position="117"/>
        <end position="144"/>
    </location>
</feature>
<dbReference type="Pfam" id="PF00990">
    <property type="entry name" value="GGDEF"/>
    <property type="match status" value="1"/>
</dbReference>
<dbReference type="AlphaFoldDB" id="A0A4P9VWC3"/>
<dbReference type="PANTHER" id="PTHR45138">
    <property type="entry name" value="REGULATORY COMPONENTS OF SENSORY TRANSDUCTION SYSTEM"/>
    <property type="match status" value="1"/>
</dbReference>
<dbReference type="Proteomes" id="UP000257039">
    <property type="component" value="Unassembled WGS sequence"/>
</dbReference>
<keyword evidence="4" id="KW-0175">Coiled coil</keyword>
<dbReference type="GO" id="GO:0005886">
    <property type="term" value="C:plasma membrane"/>
    <property type="evidence" value="ECO:0007669"/>
    <property type="project" value="TreeGrafter"/>
</dbReference>
<dbReference type="InterPro" id="IPR043128">
    <property type="entry name" value="Rev_trsase/Diguanyl_cyclase"/>
</dbReference>
<comment type="catalytic activity">
    <reaction evidence="3">
        <text>2 GTP = 3',3'-c-di-GMP + 2 diphosphate</text>
        <dbReference type="Rhea" id="RHEA:24898"/>
        <dbReference type="ChEBI" id="CHEBI:33019"/>
        <dbReference type="ChEBI" id="CHEBI:37565"/>
        <dbReference type="ChEBI" id="CHEBI:58805"/>
        <dbReference type="EC" id="2.7.7.65"/>
    </reaction>
</comment>
<evidence type="ECO:0000259" key="5">
    <source>
        <dbReference type="PROSITE" id="PS50887"/>
    </source>
</evidence>
<dbReference type="Gene3D" id="3.30.450.20">
    <property type="entry name" value="PAS domain"/>
    <property type="match status" value="1"/>
</dbReference>
<dbReference type="GO" id="GO:0052621">
    <property type="term" value="F:diguanylate cyclase activity"/>
    <property type="evidence" value="ECO:0007669"/>
    <property type="project" value="UniProtKB-EC"/>
</dbReference>
<keyword evidence="7" id="KW-1185">Reference proteome</keyword>
<protein>
    <recommendedName>
        <fullName evidence="2">diguanylate cyclase</fullName>
        <ecNumber evidence="2">2.7.7.65</ecNumber>
    </recommendedName>
</protein>
<dbReference type="InterPro" id="IPR035965">
    <property type="entry name" value="PAS-like_dom_sf"/>
</dbReference>
<dbReference type="InterPro" id="IPR050469">
    <property type="entry name" value="Diguanylate_Cyclase"/>
</dbReference>
<name>A0A4P9VWC3_9GAMM</name>
<dbReference type="InterPro" id="IPR000160">
    <property type="entry name" value="GGDEF_dom"/>
</dbReference>